<reference evidence="4" key="1">
    <citation type="submission" date="2015-03" db="EMBL/GenBank/DDBJ databases">
        <authorList>
            <person name="Wibberg D."/>
        </authorList>
    </citation>
    <scope>NUCLEOTIDE SEQUENCE [LARGE SCALE GENOMIC DNA]</scope>
</reference>
<evidence type="ECO:0000313" key="3">
    <source>
        <dbReference type="EMBL" id="CQR52378.1"/>
    </source>
</evidence>
<dbReference type="KEGG" id="pri:PRIO_0791"/>
<keyword evidence="1" id="KW-0238">DNA-binding</keyword>
<dbReference type="InterPro" id="IPR039422">
    <property type="entry name" value="MarR/SlyA-like"/>
</dbReference>
<name>A0A0E4H6S0_9BACL</name>
<gene>
    <name evidence="3" type="ORF">PRIO_0791</name>
</gene>
<dbReference type="PANTHER" id="PTHR33164:SF43">
    <property type="entry name" value="HTH-TYPE TRANSCRIPTIONAL REPRESSOR YETL"/>
    <property type="match status" value="1"/>
</dbReference>
<dbReference type="EMBL" id="LN831776">
    <property type="protein sequence ID" value="CQR52378.1"/>
    <property type="molecule type" value="Genomic_DNA"/>
</dbReference>
<dbReference type="RefSeq" id="WP_046501159.1">
    <property type="nucleotide sequence ID" value="NZ_LN831776.1"/>
</dbReference>
<dbReference type="PANTHER" id="PTHR33164">
    <property type="entry name" value="TRANSCRIPTIONAL REGULATOR, MARR FAMILY"/>
    <property type="match status" value="1"/>
</dbReference>
<dbReference type="Gene3D" id="1.10.10.10">
    <property type="entry name" value="Winged helix-like DNA-binding domain superfamily/Winged helix DNA-binding domain"/>
    <property type="match status" value="1"/>
</dbReference>
<evidence type="ECO:0000256" key="1">
    <source>
        <dbReference type="ARBA" id="ARBA00023125"/>
    </source>
</evidence>
<evidence type="ECO:0000259" key="2">
    <source>
        <dbReference type="PROSITE" id="PS50995"/>
    </source>
</evidence>
<dbReference type="SMART" id="SM00347">
    <property type="entry name" value="HTH_MARR"/>
    <property type="match status" value="1"/>
</dbReference>
<dbReference type="AlphaFoldDB" id="A0A0E4H6S0"/>
<evidence type="ECO:0000313" key="4">
    <source>
        <dbReference type="Proteomes" id="UP000033163"/>
    </source>
</evidence>
<dbReference type="Proteomes" id="UP000033163">
    <property type="component" value="Chromosome I"/>
</dbReference>
<dbReference type="InterPro" id="IPR036390">
    <property type="entry name" value="WH_DNA-bd_sf"/>
</dbReference>
<dbReference type="GO" id="GO:0006950">
    <property type="term" value="P:response to stress"/>
    <property type="evidence" value="ECO:0007669"/>
    <property type="project" value="TreeGrafter"/>
</dbReference>
<dbReference type="InterPro" id="IPR036388">
    <property type="entry name" value="WH-like_DNA-bd_sf"/>
</dbReference>
<dbReference type="PROSITE" id="PS50995">
    <property type="entry name" value="HTH_MARR_2"/>
    <property type="match status" value="1"/>
</dbReference>
<accession>A0A0E4H6S0</accession>
<sequence>MDYDKELYLLHLMKQVYSSLISVSNKLQATGDKYSAPLTSRQYMTLLAILHLPEDETTIINIANKLGATKQNIAQLINSLEKKNFISVVSSKKDKRAVNVHVTTLGLETLESCGISVTIDFMADIFKDFKLEELETLSKFLLKLYQFDGSKMDGLEVDVQVPNTFSEEEIRTAIERFSIRRNGKL</sequence>
<feature type="domain" description="HTH marR-type" evidence="2">
    <location>
        <begin position="6"/>
        <end position="146"/>
    </location>
</feature>
<protein>
    <submittedName>
        <fullName evidence="3">Transcriptional regulator</fullName>
    </submittedName>
</protein>
<dbReference type="PRINTS" id="PR00598">
    <property type="entry name" value="HTHMARR"/>
</dbReference>
<dbReference type="HOGENOM" id="CLU_107565_0_0_9"/>
<dbReference type="InterPro" id="IPR000835">
    <property type="entry name" value="HTH_MarR-typ"/>
</dbReference>
<dbReference type="PATRIC" id="fig|1073571.4.peg.823"/>
<dbReference type="SUPFAM" id="SSF46785">
    <property type="entry name" value="Winged helix' DNA-binding domain"/>
    <property type="match status" value="1"/>
</dbReference>
<organism evidence="3 4">
    <name type="scientific">Paenibacillus riograndensis SBR5</name>
    <dbReference type="NCBI Taxonomy" id="1073571"/>
    <lineage>
        <taxon>Bacteria</taxon>
        <taxon>Bacillati</taxon>
        <taxon>Bacillota</taxon>
        <taxon>Bacilli</taxon>
        <taxon>Bacillales</taxon>
        <taxon>Paenibacillaceae</taxon>
        <taxon>Paenibacillus</taxon>
        <taxon>Paenibacillus sonchi group</taxon>
    </lineage>
</organism>
<dbReference type="Pfam" id="PF12802">
    <property type="entry name" value="MarR_2"/>
    <property type="match status" value="1"/>
</dbReference>
<dbReference type="GO" id="GO:0003700">
    <property type="term" value="F:DNA-binding transcription factor activity"/>
    <property type="evidence" value="ECO:0007669"/>
    <property type="project" value="InterPro"/>
</dbReference>
<proteinExistence type="predicted"/>
<dbReference type="GO" id="GO:0003677">
    <property type="term" value="F:DNA binding"/>
    <property type="evidence" value="ECO:0007669"/>
    <property type="project" value="UniProtKB-KW"/>
</dbReference>